<evidence type="ECO:0000259" key="6">
    <source>
        <dbReference type="Pfam" id="PF00892"/>
    </source>
</evidence>
<evidence type="ECO:0000256" key="5">
    <source>
        <dbReference type="SAM" id="Phobius"/>
    </source>
</evidence>
<keyword evidence="3 5" id="KW-1133">Transmembrane helix</keyword>
<keyword evidence="4 5" id="KW-0472">Membrane</keyword>
<feature type="domain" description="EamA" evidence="6">
    <location>
        <begin position="9"/>
        <end position="143"/>
    </location>
</feature>
<comment type="subcellular location">
    <subcellularLocation>
        <location evidence="1">Membrane</location>
        <topology evidence="1">Multi-pass membrane protein</topology>
    </subcellularLocation>
</comment>
<evidence type="ECO:0000256" key="3">
    <source>
        <dbReference type="ARBA" id="ARBA00022989"/>
    </source>
</evidence>
<protein>
    <submittedName>
        <fullName evidence="7">DMT family transporter</fullName>
    </submittedName>
</protein>
<evidence type="ECO:0000256" key="2">
    <source>
        <dbReference type="ARBA" id="ARBA00022692"/>
    </source>
</evidence>
<feature type="transmembrane region" description="Helical" evidence="5">
    <location>
        <begin position="215"/>
        <end position="235"/>
    </location>
</feature>
<comment type="caution">
    <text evidence="7">The sequence shown here is derived from an EMBL/GenBank/DDBJ whole genome shotgun (WGS) entry which is preliminary data.</text>
</comment>
<feature type="transmembrane region" description="Helical" evidence="5">
    <location>
        <begin position="181"/>
        <end position="203"/>
    </location>
</feature>
<feature type="transmembrane region" description="Helical" evidence="5">
    <location>
        <begin position="129"/>
        <end position="147"/>
    </location>
</feature>
<dbReference type="SUPFAM" id="SSF103481">
    <property type="entry name" value="Multidrug resistance efflux transporter EmrE"/>
    <property type="match status" value="2"/>
</dbReference>
<accession>A0ABT3NV75</accession>
<feature type="transmembrane region" description="Helical" evidence="5">
    <location>
        <begin position="247"/>
        <end position="266"/>
    </location>
</feature>
<feature type="transmembrane region" description="Helical" evidence="5">
    <location>
        <begin position="71"/>
        <end position="91"/>
    </location>
</feature>
<dbReference type="RefSeq" id="WP_301590045.1">
    <property type="nucleotide sequence ID" value="NZ_JAPFQI010000006.1"/>
</dbReference>
<dbReference type="Pfam" id="PF00892">
    <property type="entry name" value="EamA"/>
    <property type="match status" value="2"/>
</dbReference>
<dbReference type="Gene3D" id="1.10.3730.20">
    <property type="match status" value="1"/>
</dbReference>
<dbReference type="InterPro" id="IPR050638">
    <property type="entry name" value="AA-Vitamin_Transporters"/>
</dbReference>
<feature type="domain" description="EamA" evidence="6">
    <location>
        <begin position="155"/>
        <end position="289"/>
    </location>
</feature>
<dbReference type="Proteomes" id="UP001526430">
    <property type="component" value="Unassembled WGS sequence"/>
</dbReference>
<feature type="transmembrane region" description="Helical" evidence="5">
    <location>
        <begin position="103"/>
        <end position="120"/>
    </location>
</feature>
<evidence type="ECO:0000313" key="8">
    <source>
        <dbReference type="Proteomes" id="UP001526430"/>
    </source>
</evidence>
<dbReference type="InterPro" id="IPR037185">
    <property type="entry name" value="EmrE-like"/>
</dbReference>
<evidence type="ECO:0000313" key="7">
    <source>
        <dbReference type="EMBL" id="MCW8086073.1"/>
    </source>
</evidence>
<gene>
    <name evidence="7" type="ORF">OF850_10575</name>
</gene>
<name>A0ABT3NV75_9PROT</name>
<dbReference type="PANTHER" id="PTHR32322:SF9">
    <property type="entry name" value="AMINO-ACID METABOLITE EFFLUX PUMP-RELATED"/>
    <property type="match status" value="1"/>
</dbReference>
<dbReference type="EMBL" id="JAPFQI010000006">
    <property type="protein sequence ID" value="MCW8086073.1"/>
    <property type="molecule type" value="Genomic_DNA"/>
</dbReference>
<feature type="transmembrane region" description="Helical" evidence="5">
    <location>
        <begin position="272"/>
        <end position="291"/>
    </location>
</feature>
<sequence length="296" mass="30986">MALAPKLLLGLLLGAVASMIWGGHAVVARLALTGQGITVLDMMFCRYLPAALILAPLAWRERAALAAIGPRRILLLTLFGGCFNLLLFASALRYAPASHGGTIAPMTGPVVGALAAWWLLHERPTAGRVAALAAMVTGVLLIGWEGLGGHPGAWRGDLLLVGAGGTWGVFTVLLRRWHVAAIPASAAVTLTSLPFVLPPFLLFRAEEFFSLDWRLWGWMILAQGVALGAVSMLLFARSVEMLGATRAATLSVLVPVTGLTASYLVLGEPIGWVKAGGAALAVGAMLVAVLFTGRRT</sequence>
<dbReference type="InterPro" id="IPR000620">
    <property type="entry name" value="EamA_dom"/>
</dbReference>
<dbReference type="PANTHER" id="PTHR32322">
    <property type="entry name" value="INNER MEMBRANE TRANSPORTER"/>
    <property type="match status" value="1"/>
</dbReference>
<feature type="transmembrane region" description="Helical" evidence="5">
    <location>
        <begin position="35"/>
        <end position="59"/>
    </location>
</feature>
<reference evidence="7 8" key="1">
    <citation type="submission" date="2022-10" db="EMBL/GenBank/DDBJ databases">
        <title>Roseococcus glaciei nov., sp. nov., isolated from glacier.</title>
        <authorList>
            <person name="Liu Q."/>
            <person name="Xin Y.-H."/>
        </authorList>
    </citation>
    <scope>NUCLEOTIDE SEQUENCE [LARGE SCALE GENOMIC DNA]</scope>
    <source>
        <strain evidence="7 8">MDT2-1-1</strain>
    </source>
</reference>
<proteinExistence type="predicted"/>
<feature type="transmembrane region" description="Helical" evidence="5">
    <location>
        <begin position="153"/>
        <end position="174"/>
    </location>
</feature>
<keyword evidence="8" id="KW-1185">Reference proteome</keyword>
<organism evidence="7 8">
    <name type="scientific">Sabulicella glaciei</name>
    <dbReference type="NCBI Taxonomy" id="2984948"/>
    <lineage>
        <taxon>Bacteria</taxon>
        <taxon>Pseudomonadati</taxon>
        <taxon>Pseudomonadota</taxon>
        <taxon>Alphaproteobacteria</taxon>
        <taxon>Acetobacterales</taxon>
        <taxon>Acetobacteraceae</taxon>
        <taxon>Sabulicella</taxon>
    </lineage>
</organism>
<evidence type="ECO:0000256" key="1">
    <source>
        <dbReference type="ARBA" id="ARBA00004141"/>
    </source>
</evidence>
<evidence type="ECO:0000256" key="4">
    <source>
        <dbReference type="ARBA" id="ARBA00023136"/>
    </source>
</evidence>
<keyword evidence="2 5" id="KW-0812">Transmembrane</keyword>